<proteinExistence type="predicted"/>
<dbReference type="AlphaFoldDB" id="A0A0N7LAH0"/>
<organism evidence="1 2">
    <name type="scientific">Ceraceosorus bombacis</name>
    <dbReference type="NCBI Taxonomy" id="401625"/>
    <lineage>
        <taxon>Eukaryota</taxon>
        <taxon>Fungi</taxon>
        <taxon>Dikarya</taxon>
        <taxon>Basidiomycota</taxon>
        <taxon>Ustilaginomycotina</taxon>
        <taxon>Exobasidiomycetes</taxon>
        <taxon>Ceraceosorales</taxon>
        <taxon>Ceraceosoraceae</taxon>
        <taxon>Ceraceosorus</taxon>
    </lineage>
</organism>
<accession>A0A0N7LAH0</accession>
<reference evidence="1 2" key="1">
    <citation type="submission" date="2014-09" db="EMBL/GenBank/DDBJ databases">
        <authorList>
            <person name="Magalhaes I.L.F."/>
            <person name="Oliveira U."/>
            <person name="Santos F.R."/>
            <person name="Vidigal T.H.D.A."/>
            <person name="Brescovit A.D."/>
            <person name="Santos A.J."/>
        </authorList>
    </citation>
    <scope>NUCLEOTIDE SEQUENCE [LARGE SCALE GENOMIC DNA]</scope>
</reference>
<name>A0A0N7LAH0_9BASI</name>
<dbReference type="Proteomes" id="UP000054845">
    <property type="component" value="Unassembled WGS sequence"/>
</dbReference>
<dbReference type="EMBL" id="CCYA01000318">
    <property type="protein sequence ID" value="CEH16562.1"/>
    <property type="molecule type" value="Genomic_DNA"/>
</dbReference>
<keyword evidence="2" id="KW-1185">Reference proteome</keyword>
<protein>
    <submittedName>
        <fullName evidence="1">Uncharacterized protein</fullName>
    </submittedName>
</protein>
<evidence type="ECO:0000313" key="1">
    <source>
        <dbReference type="EMBL" id="CEH16562.1"/>
    </source>
</evidence>
<sequence>MRQDMHLRRRGAVVIQGRTTIRQPSLRALAAQARPDPLGPAGISSYHHFECRQPPTSLWSMRDVGAHEVPSLAESRRGAKFAGSHARSELTVTPARSSKEVLATISHVRRSCEGTLSPSSDIAQGFKSWARPCVMSSVQVHEHRSFSWIIECCDTLPGIAVHFGRYKVTPPCNVPSTSIQFK</sequence>
<evidence type="ECO:0000313" key="2">
    <source>
        <dbReference type="Proteomes" id="UP000054845"/>
    </source>
</evidence>